<reference evidence="2 3" key="1">
    <citation type="journal article" date="2013" name="Int. J. Syst. Evol. Microbiol.">
        <title>Marinoscillum luteum sp. nov., isolated from marine sediment.</title>
        <authorList>
            <person name="Cha I.T."/>
            <person name="Park S.J."/>
            <person name="Kim S.J."/>
            <person name="Kim J.G."/>
            <person name="Jung M.Y."/>
            <person name="Shin K.S."/>
            <person name="Kwon K.K."/>
            <person name="Yang S.H."/>
            <person name="Seo Y.S."/>
            <person name="Rhee S.K."/>
        </authorList>
    </citation>
    <scope>NUCLEOTIDE SEQUENCE [LARGE SCALE GENOMIC DNA]</scope>
    <source>
        <strain evidence="2 3">KCTC 23939</strain>
    </source>
</reference>
<evidence type="ECO:0000313" key="3">
    <source>
        <dbReference type="Proteomes" id="UP001610063"/>
    </source>
</evidence>
<dbReference type="Proteomes" id="UP001610063">
    <property type="component" value="Unassembled WGS sequence"/>
</dbReference>
<dbReference type="Pfam" id="PF02567">
    <property type="entry name" value="PhzC-PhzF"/>
    <property type="match status" value="1"/>
</dbReference>
<dbReference type="PIRSF" id="PIRSF016184">
    <property type="entry name" value="PhzC_PhzF"/>
    <property type="match status" value="1"/>
</dbReference>
<sequence length="301" mass="33426">MSIKQAEYYLLDVFTDEKYGGNPLAIFPDASAINEHLFQKIAREMNLSETVFLFPPKENSNYSMRIFTPEKELPTAGHPTVGTAYYMARMHNLAKEGSLKITLNQPIGAVDVFVEFEDHHPAMVTMHHPLPVFGPTHNEKAWQVAELLSLDIEDLDDLPIEEVSCGNNTLIVPLKSVEALGKIRFRPHLWDNLRSEFNKSIVYTFTKTGVKDGDVQGRMFGPEVGILEDPATGSANGPLISYLTKHQLVSGPILSLQGCEMGRRSKLHLDADVDSQGNITAVKVGGKCVFVGKGFHFLELM</sequence>
<dbReference type="RefSeq" id="WP_395417772.1">
    <property type="nucleotide sequence ID" value="NZ_JBIPKE010000017.1"/>
</dbReference>
<dbReference type="PANTHER" id="PTHR13774:SF32">
    <property type="entry name" value="ANTISENSE-ENHANCING SEQUENCE 1"/>
    <property type="match status" value="1"/>
</dbReference>
<dbReference type="SUPFAM" id="SSF54506">
    <property type="entry name" value="Diaminopimelate epimerase-like"/>
    <property type="match status" value="1"/>
</dbReference>
<evidence type="ECO:0000313" key="2">
    <source>
        <dbReference type="EMBL" id="MFH6984433.1"/>
    </source>
</evidence>
<dbReference type="PANTHER" id="PTHR13774">
    <property type="entry name" value="PHENAZINE BIOSYNTHESIS PROTEIN"/>
    <property type="match status" value="1"/>
</dbReference>
<dbReference type="NCBIfam" id="TIGR00654">
    <property type="entry name" value="PhzF_family"/>
    <property type="match status" value="1"/>
</dbReference>
<accession>A0ABW7NA81</accession>
<comment type="caution">
    <text evidence="2">The sequence shown here is derived from an EMBL/GenBank/DDBJ whole genome shotgun (WGS) entry which is preliminary data.</text>
</comment>
<dbReference type="Gene3D" id="3.10.310.10">
    <property type="entry name" value="Diaminopimelate Epimerase, Chain A, domain 1"/>
    <property type="match status" value="2"/>
</dbReference>
<name>A0ABW7NA81_9BACT</name>
<comment type="similarity">
    <text evidence="1">Belongs to the PhzF family.</text>
</comment>
<organism evidence="2 3">
    <name type="scientific">Marinoscillum luteum</name>
    <dbReference type="NCBI Taxonomy" id="861051"/>
    <lineage>
        <taxon>Bacteria</taxon>
        <taxon>Pseudomonadati</taxon>
        <taxon>Bacteroidota</taxon>
        <taxon>Cytophagia</taxon>
        <taxon>Cytophagales</taxon>
        <taxon>Reichenbachiellaceae</taxon>
        <taxon>Marinoscillum</taxon>
    </lineage>
</organism>
<keyword evidence="3" id="KW-1185">Reference proteome</keyword>
<protein>
    <submittedName>
        <fullName evidence="2">PhzF family phenazine biosynthesis protein</fullName>
    </submittedName>
</protein>
<gene>
    <name evidence="2" type="ORF">ACHKAR_13350</name>
</gene>
<proteinExistence type="inferred from homology"/>
<evidence type="ECO:0000256" key="1">
    <source>
        <dbReference type="ARBA" id="ARBA00008270"/>
    </source>
</evidence>
<dbReference type="EMBL" id="JBIPKE010000017">
    <property type="protein sequence ID" value="MFH6984433.1"/>
    <property type="molecule type" value="Genomic_DNA"/>
</dbReference>
<dbReference type="InterPro" id="IPR003719">
    <property type="entry name" value="Phenazine_PhzF-like"/>
</dbReference>